<dbReference type="InterPro" id="IPR011234">
    <property type="entry name" value="Fumarylacetoacetase-like_C"/>
</dbReference>
<reference evidence="3" key="1">
    <citation type="submission" date="2022-08" db="EMBL/GenBank/DDBJ databases">
        <title>Nisaea acidiphila sp. nov., isolated from a marine algal debris and emended description of the genus Nisaea Urios et al. 2008.</title>
        <authorList>
            <person name="Kwon K."/>
        </authorList>
    </citation>
    <scope>NUCLEOTIDE SEQUENCE</scope>
    <source>
        <strain evidence="3">MEBiC11861</strain>
    </source>
</reference>
<sequence length="269" mass="28303">MAGTCGNAEKEQAVARHLLAEHAAGTPYTTLTGTLAPADMEEAYRAQQAFVAQRREATGAGVAGYKIALTSKAMQDFVGVGHPLLGAIFDDTLHEAPAEISLGAFQRVGVEFELALRLGRDVPAAADPYGAETIMPFVDAVIPAFELVEDRNAVYENFDALSLVADNAWSAGVVLGAPVMDWRGLDLSSLPARLEENAGTESATTGAALGNPLTALAWAANELGRQDRPLLAGMIVMTGSTMKTRFPAAGERYLYEIEGAGAVRLSILP</sequence>
<evidence type="ECO:0000259" key="2">
    <source>
        <dbReference type="Pfam" id="PF01557"/>
    </source>
</evidence>
<dbReference type="GO" id="GO:0008684">
    <property type="term" value="F:2-oxopent-4-enoate hydratase activity"/>
    <property type="evidence" value="ECO:0007669"/>
    <property type="project" value="TreeGrafter"/>
</dbReference>
<dbReference type="InterPro" id="IPR050772">
    <property type="entry name" value="Hydratase-Decarb/MhpD_sf"/>
</dbReference>
<dbReference type="Proteomes" id="UP001060336">
    <property type="component" value="Chromosome"/>
</dbReference>
<organism evidence="3 4">
    <name type="scientific">Nisaea acidiphila</name>
    <dbReference type="NCBI Taxonomy" id="1862145"/>
    <lineage>
        <taxon>Bacteria</taxon>
        <taxon>Pseudomonadati</taxon>
        <taxon>Pseudomonadota</taxon>
        <taxon>Alphaproteobacteria</taxon>
        <taxon>Rhodospirillales</taxon>
        <taxon>Thalassobaculaceae</taxon>
        <taxon>Nisaea</taxon>
    </lineage>
</organism>
<gene>
    <name evidence="3" type="ORF">NUH88_04010</name>
</gene>
<evidence type="ECO:0000313" key="4">
    <source>
        <dbReference type="Proteomes" id="UP001060336"/>
    </source>
</evidence>
<name>A0A9J7AZJ4_9PROT</name>
<dbReference type="Gene3D" id="3.90.850.10">
    <property type="entry name" value="Fumarylacetoacetase-like, C-terminal domain"/>
    <property type="match status" value="1"/>
</dbReference>
<dbReference type="EMBL" id="CP102480">
    <property type="protein sequence ID" value="UUX50869.1"/>
    <property type="molecule type" value="Genomic_DNA"/>
</dbReference>
<dbReference type="AlphaFoldDB" id="A0A9J7AZJ4"/>
<evidence type="ECO:0000256" key="1">
    <source>
        <dbReference type="ARBA" id="ARBA00023239"/>
    </source>
</evidence>
<keyword evidence="4" id="KW-1185">Reference proteome</keyword>
<dbReference type="KEGG" id="naci:NUH88_04010"/>
<keyword evidence="1" id="KW-0456">Lyase</keyword>
<feature type="domain" description="Fumarylacetoacetase-like C-terminal" evidence="2">
    <location>
        <begin position="89"/>
        <end position="264"/>
    </location>
</feature>
<dbReference type="RefSeq" id="WP_257770113.1">
    <property type="nucleotide sequence ID" value="NZ_CP102480.1"/>
</dbReference>
<dbReference type="GO" id="GO:0005737">
    <property type="term" value="C:cytoplasm"/>
    <property type="evidence" value="ECO:0007669"/>
    <property type="project" value="TreeGrafter"/>
</dbReference>
<protein>
    <recommendedName>
        <fullName evidence="2">Fumarylacetoacetase-like C-terminal domain-containing protein</fullName>
    </recommendedName>
</protein>
<dbReference type="PANTHER" id="PTHR30143:SF0">
    <property type="entry name" value="2-KETO-4-PENTENOATE HYDRATASE"/>
    <property type="match status" value="1"/>
</dbReference>
<dbReference type="SUPFAM" id="SSF56529">
    <property type="entry name" value="FAH"/>
    <property type="match status" value="1"/>
</dbReference>
<dbReference type="InterPro" id="IPR036663">
    <property type="entry name" value="Fumarylacetoacetase_C_sf"/>
</dbReference>
<accession>A0A9J7AZJ4</accession>
<dbReference type="Pfam" id="PF01557">
    <property type="entry name" value="FAA_hydrolase"/>
    <property type="match status" value="1"/>
</dbReference>
<dbReference type="PANTHER" id="PTHR30143">
    <property type="entry name" value="ACID HYDRATASE"/>
    <property type="match status" value="1"/>
</dbReference>
<proteinExistence type="predicted"/>
<evidence type="ECO:0000313" key="3">
    <source>
        <dbReference type="EMBL" id="UUX50869.1"/>
    </source>
</evidence>